<reference evidence="3" key="1">
    <citation type="journal article" date="2019" name="Int. J. Syst. Evol. Microbiol.">
        <title>The Global Catalogue of Microorganisms (GCM) 10K type strain sequencing project: providing services to taxonomists for standard genome sequencing and annotation.</title>
        <authorList>
            <consortium name="The Broad Institute Genomics Platform"/>
            <consortium name="The Broad Institute Genome Sequencing Center for Infectious Disease"/>
            <person name="Wu L."/>
            <person name="Ma J."/>
        </authorList>
    </citation>
    <scope>NUCLEOTIDE SEQUENCE [LARGE SCALE GENOMIC DNA]</scope>
    <source>
        <strain evidence="3">CCM 4481</strain>
    </source>
</reference>
<evidence type="ECO:0000256" key="1">
    <source>
        <dbReference type="SAM" id="SignalP"/>
    </source>
</evidence>
<evidence type="ECO:0000313" key="3">
    <source>
        <dbReference type="Proteomes" id="UP001595961"/>
    </source>
</evidence>
<name>A0ABV9C048_9GAMM</name>
<comment type="caution">
    <text evidence="2">The sequence shown here is derived from an EMBL/GenBank/DDBJ whole genome shotgun (WGS) entry which is preliminary data.</text>
</comment>
<proteinExistence type="predicted"/>
<feature type="signal peptide" evidence="1">
    <location>
        <begin position="1"/>
        <end position="25"/>
    </location>
</feature>
<accession>A0ABV9C048</accession>
<keyword evidence="1" id="KW-0732">Signal</keyword>
<feature type="chain" id="PRO_5045691986" evidence="1">
    <location>
        <begin position="26"/>
        <end position="153"/>
    </location>
</feature>
<dbReference type="EMBL" id="JBHSGA010000009">
    <property type="protein sequence ID" value="MFC4526080.1"/>
    <property type="molecule type" value="Genomic_DNA"/>
</dbReference>
<keyword evidence="3" id="KW-1185">Reference proteome</keyword>
<dbReference type="RefSeq" id="WP_266152192.1">
    <property type="nucleotide sequence ID" value="NZ_CP064028.1"/>
</dbReference>
<dbReference type="Proteomes" id="UP001595961">
    <property type="component" value="Unassembled WGS sequence"/>
</dbReference>
<protein>
    <submittedName>
        <fullName evidence="2">Uncharacterized protein</fullName>
    </submittedName>
</protein>
<gene>
    <name evidence="2" type="ORF">ACFO5W_05465</name>
</gene>
<sequence length="153" mass="15487">MTKVGLRRGALAALLSFGLVGTALAQPPATGLGQSWPNATDVSASPNWHAYVFVLGGIKYVQINDLNGNVLGAVGTANGQFITLPIGAFAQLVSTPQQPAAVSTGAAPAAQPSTVYQDSSVQITATPQTDGTVQLVAAAANGCDPIDCNIRNQ</sequence>
<organism evidence="2 3">
    <name type="scientific">Dyella halodurans</name>
    <dbReference type="NCBI Taxonomy" id="1920171"/>
    <lineage>
        <taxon>Bacteria</taxon>
        <taxon>Pseudomonadati</taxon>
        <taxon>Pseudomonadota</taxon>
        <taxon>Gammaproteobacteria</taxon>
        <taxon>Lysobacterales</taxon>
        <taxon>Rhodanobacteraceae</taxon>
        <taxon>Dyella</taxon>
    </lineage>
</organism>
<evidence type="ECO:0000313" key="2">
    <source>
        <dbReference type="EMBL" id="MFC4526080.1"/>
    </source>
</evidence>